<dbReference type="EMBL" id="CAJPIZ010047002">
    <property type="protein sequence ID" value="CAG2122391.1"/>
    <property type="molecule type" value="Genomic_DNA"/>
</dbReference>
<accession>A0A7R9QKF2</accession>
<reference evidence="6" key="1">
    <citation type="submission" date="2020-11" db="EMBL/GenBank/DDBJ databases">
        <authorList>
            <person name="Tran Van P."/>
        </authorList>
    </citation>
    <scope>NUCLEOTIDE SEQUENCE</scope>
</reference>
<dbReference type="OrthoDB" id="6332642at2759"/>
<evidence type="ECO:0000259" key="5">
    <source>
        <dbReference type="Pfam" id="PF00755"/>
    </source>
</evidence>
<dbReference type="Pfam" id="PF00755">
    <property type="entry name" value="Carn_acyltransf"/>
    <property type="match status" value="1"/>
</dbReference>
<feature type="active site" description="Proton acceptor" evidence="4">
    <location>
        <position position="114"/>
    </location>
</feature>
<dbReference type="GO" id="GO:0009437">
    <property type="term" value="P:carnitine metabolic process"/>
    <property type="evidence" value="ECO:0007669"/>
    <property type="project" value="TreeGrafter"/>
</dbReference>
<evidence type="ECO:0000256" key="3">
    <source>
        <dbReference type="ARBA" id="ARBA00023315"/>
    </source>
</evidence>
<gene>
    <name evidence="6" type="ORF">OSB1V03_LOCUS22337</name>
</gene>
<dbReference type="SUPFAM" id="SSF52777">
    <property type="entry name" value="CoA-dependent acyltransferases"/>
    <property type="match status" value="2"/>
</dbReference>
<sequence>SRNLEQKIEWIIKDATEHELTLTPEEKSVAALTAIDRSEWAVIRKEHFMSGPNDRARDLIERSIFNVFIVDEVPNTLNDRAKYTIHGDGTSIWFDKCFNIIVYSNGNCGLNCEHSLADAPAYAHMWEYALCRDVIEKTFDDDGTCMPPNQTFRQGSLKDVVRIDWDLSSQELKRKINSALTSARKSNQDLDLVVFDHKDWGKGEVKKCRISPDAFLQMALQMA</sequence>
<evidence type="ECO:0000256" key="4">
    <source>
        <dbReference type="PIRSR" id="PIRSR600542-1"/>
    </source>
</evidence>
<comment type="similarity">
    <text evidence="1">Belongs to the carnitine/choline acetyltransferase family.</text>
</comment>
<evidence type="ECO:0000256" key="1">
    <source>
        <dbReference type="ARBA" id="ARBA00005232"/>
    </source>
</evidence>
<proteinExistence type="inferred from homology"/>
<feature type="non-terminal residue" evidence="6">
    <location>
        <position position="1"/>
    </location>
</feature>
<dbReference type="PANTHER" id="PTHR22589:SF112">
    <property type="entry name" value="CHOLINE_CARNITINE ACYLTRANSFERASE DOMAIN-CONTAINING PROTEIN"/>
    <property type="match status" value="1"/>
</dbReference>
<dbReference type="InterPro" id="IPR000542">
    <property type="entry name" value="Carn_acyl_trans"/>
</dbReference>
<evidence type="ECO:0000313" key="7">
    <source>
        <dbReference type="Proteomes" id="UP000759131"/>
    </source>
</evidence>
<evidence type="ECO:0000313" key="6">
    <source>
        <dbReference type="EMBL" id="CAD7649325.1"/>
    </source>
</evidence>
<dbReference type="Proteomes" id="UP000759131">
    <property type="component" value="Unassembled WGS sequence"/>
</dbReference>
<keyword evidence="7" id="KW-1185">Reference proteome</keyword>
<name>A0A7R9QKF2_9ACAR</name>
<dbReference type="Gene3D" id="3.30.559.10">
    <property type="entry name" value="Chloramphenicol acetyltransferase-like domain"/>
    <property type="match status" value="1"/>
</dbReference>
<feature type="non-terminal residue" evidence="6">
    <location>
        <position position="223"/>
    </location>
</feature>
<dbReference type="GO" id="GO:0006631">
    <property type="term" value="P:fatty acid metabolic process"/>
    <property type="evidence" value="ECO:0007669"/>
    <property type="project" value="TreeGrafter"/>
</dbReference>
<dbReference type="GO" id="GO:0005739">
    <property type="term" value="C:mitochondrion"/>
    <property type="evidence" value="ECO:0007669"/>
    <property type="project" value="TreeGrafter"/>
</dbReference>
<keyword evidence="2" id="KW-0808">Transferase</keyword>
<dbReference type="GO" id="GO:0004095">
    <property type="term" value="F:carnitine O-palmitoyltransferase activity"/>
    <property type="evidence" value="ECO:0007669"/>
    <property type="project" value="TreeGrafter"/>
</dbReference>
<feature type="domain" description="Choline/carnitine acyltransferase" evidence="5">
    <location>
        <begin position="2"/>
        <end position="223"/>
    </location>
</feature>
<dbReference type="Gene3D" id="3.30.559.70">
    <property type="entry name" value="Choline/Carnitine o-acyltransferase, domain 2"/>
    <property type="match status" value="1"/>
</dbReference>
<dbReference type="InterPro" id="IPR039551">
    <property type="entry name" value="Cho/carn_acyl_trans"/>
</dbReference>
<evidence type="ECO:0000256" key="2">
    <source>
        <dbReference type="ARBA" id="ARBA00022679"/>
    </source>
</evidence>
<dbReference type="AlphaFoldDB" id="A0A7R9QKF2"/>
<dbReference type="EMBL" id="OC901577">
    <property type="protein sequence ID" value="CAD7649325.1"/>
    <property type="molecule type" value="Genomic_DNA"/>
</dbReference>
<dbReference type="PANTHER" id="PTHR22589">
    <property type="entry name" value="CARNITINE O-ACYLTRANSFERASE"/>
    <property type="match status" value="1"/>
</dbReference>
<dbReference type="InterPro" id="IPR042231">
    <property type="entry name" value="Cho/carn_acyl_trans_2"/>
</dbReference>
<organism evidence="6">
    <name type="scientific">Medioppia subpectinata</name>
    <dbReference type="NCBI Taxonomy" id="1979941"/>
    <lineage>
        <taxon>Eukaryota</taxon>
        <taxon>Metazoa</taxon>
        <taxon>Ecdysozoa</taxon>
        <taxon>Arthropoda</taxon>
        <taxon>Chelicerata</taxon>
        <taxon>Arachnida</taxon>
        <taxon>Acari</taxon>
        <taxon>Acariformes</taxon>
        <taxon>Sarcoptiformes</taxon>
        <taxon>Oribatida</taxon>
        <taxon>Brachypylina</taxon>
        <taxon>Oppioidea</taxon>
        <taxon>Oppiidae</taxon>
        <taxon>Medioppia</taxon>
    </lineage>
</organism>
<protein>
    <recommendedName>
        <fullName evidence="5">Choline/carnitine acyltransferase domain-containing protein</fullName>
    </recommendedName>
</protein>
<dbReference type="InterPro" id="IPR023213">
    <property type="entry name" value="CAT-like_dom_sf"/>
</dbReference>
<keyword evidence="3" id="KW-0012">Acyltransferase</keyword>